<organism evidence="1 2">
    <name type="scientific">Hypoxylon rubiginosum</name>
    <dbReference type="NCBI Taxonomy" id="110542"/>
    <lineage>
        <taxon>Eukaryota</taxon>
        <taxon>Fungi</taxon>
        <taxon>Dikarya</taxon>
        <taxon>Ascomycota</taxon>
        <taxon>Pezizomycotina</taxon>
        <taxon>Sordariomycetes</taxon>
        <taxon>Xylariomycetidae</taxon>
        <taxon>Xylariales</taxon>
        <taxon>Hypoxylaceae</taxon>
        <taxon>Hypoxylon</taxon>
    </lineage>
</organism>
<accession>A0ACB9Z812</accession>
<keyword evidence="2" id="KW-1185">Reference proteome</keyword>
<sequence>MVCSGLSTPQPFSFLLSLLSISLFRPSMAKNYRRNIVMYGIRTTRWRGTIDGYFGVFVSSFSSSSSSSSSSSASSSSSSSSSSGC</sequence>
<dbReference type="Proteomes" id="UP001497700">
    <property type="component" value="Unassembled WGS sequence"/>
</dbReference>
<protein>
    <submittedName>
        <fullName evidence="1">Uncharacterized protein</fullName>
    </submittedName>
</protein>
<proteinExistence type="predicted"/>
<reference evidence="1 2" key="1">
    <citation type="journal article" date="2022" name="New Phytol.">
        <title>Ecological generalism drives hyperdiversity of secondary metabolite gene clusters in xylarialean endophytes.</title>
        <authorList>
            <person name="Franco M.E.E."/>
            <person name="Wisecaver J.H."/>
            <person name="Arnold A.E."/>
            <person name="Ju Y.M."/>
            <person name="Slot J.C."/>
            <person name="Ahrendt S."/>
            <person name="Moore L.P."/>
            <person name="Eastman K.E."/>
            <person name="Scott K."/>
            <person name="Konkel Z."/>
            <person name="Mondo S.J."/>
            <person name="Kuo A."/>
            <person name="Hayes R.D."/>
            <person name="Haridas S."/>
            <person name="Andreopoulos B."/>
            <person name="Riley R."/>
            <person name="LaButti K."/>
            <person name="Pangilinan J."/>
            <person name="Lipzen A."/>
            <person name="Amirebrahimi M."/>
            <person name="Yan J."/>
            <person name="Adam C."/>
            <person name="Keymanesh K."/>
            <person name="Ng V."/>
            <person name="Louie K."/>
            <person name="Northen T."/>
            <person name="Drula E."/>
            <person name="Henrissat B."/>
            <person name="Hsieh H.M."/>
            <person name="Youens-Clark K."/>
            <person name="Lutzoni F."/>
            <person name="Miadlikowska J."/>
            <person name="Eastwood D.C."/>
            <person name="Hamelin R.C."/>
            <person name="Grigoriev I.V."/>
            <person name="U'Ren J.M."/>
        </authorList>
    </citation>
    <scope>NUCLEOTIDE SEQUENCE [LARGE SCALE GENOMIC DNA]</scope>
    <source>
        <strain evidence="1 2">CBS 119005</strain>
    </source>
</reference>
<evidence type="ECO:0000313" key="1">
    <source>
        <dbReference type="EMBL" id="KAI4867209.1"/>
    </source>
</evidence>
<gene>
    <name evidence="1" type="ORF">F4820DRAFT_414708</name>
</gene>
<name>A0ACB9Z812_9PEZI</name>
<comment type="caution">
    <text evidence="1">The sequence shown here is derived from an EMBL/GenBank/DDBJ whole genome shotgun (WGS) entry which is preliminary data.</text>
</comment>
<dbReference type="EMBL" id="MU393450">
    <property type="protein sequence ID" value="KAI4867209.1"/>
    <property type="molecule type" value="Genomic_DNA"/>
</dbReference>
<evidence type="ECO:0000313" key="2">
    <source>
        <dbReference type="Proteomes" id="UP001497700"/>
    </source>
</evidence>